<comment type="similarity">
    <text evidence="2">Belongs to the CCDC85 family.</text>
</comment>
<accession>A0A1J1IVF8</accession>
<keyword evidence="3" id="KW-0965">Cell junction</keyword>
<dbReference type="PANTHER" id="PTHR13546:SF15">
    <property type="entry name" value="CCDC85"/>
    <property type="match status" value="1"/>
</dbReference>
<feature type="compositionally biased region" description="Low complexity" evidence="6">
    <location>
        <begin position="121"/>
        <end position="137"/>
    </location>
</feature>
<evidence type="ECO:0000256" key="3">
    <source>
        <dbReference type="ARBA" id="ARBA00022949"/>
    </source>
</evidence>
<dbReference type="PANTHER" id="PTHR13546">
    <property type="entry name" value="RE60986P"/>
    <property type="match status" value="1"/>
</dbReference>
<feature type="region of interest" description="Disordered" evidence="6">
    <location>
        <begin position="96"/>
        <end position="146"/>
    </location>
</feature>
<evidence type="ECO:0000256" key="1">
    <source>
        <dbReference type="ARBA" id="ARBA00004536"/>
    </source>
</evidence>
<feature type="coiled-coil region" evidence="5">
    <location>
        <begin position="180"/>
        <end position="207"/>
    </location>
</feature>
<name>A0A1J1IVF8_9DIPT</name>
<dbReference type="Proteomes" id="UP000183832">
    <property type="component" value="Unassembled WGS sequence"/>
</dbReference>
<evidence type="ECO:0000256" key="2">
    <source>
        <dbReference type="ARBA" id="ARBA00009052"/>
    </source>
</evidence>
<protein>
    <submittedName>
        <fullName evidence="7">CLUMA_CG017353, isoform A</fullName>
    </submittedName>
</protein>
<evidence type="ECO:0000313" key="7">
    <source>
        <dbReference type="EMBL" id="CRL04251.1"/>
    </source>
</evidence>
<evidence type="ECO:0000256" key="6">
    <source>
        <dbReference type="SAM" id="MobiDB-lite"/>
    </source>
</evidence>
<keyword evidence="4 5" id="KW-0175">Coiled coil</keyword>
<organism evidence="7 8">
    <name type="scientific">Clunio marinus</name>
    <dbReference type="NCBI Taxonomy" id="568069"/>
    <lineage>
        <taxon>Eukaryota</taxon>
        <taxon>Metazoa</taxon>
        <taxon>Ecdysozoa</taxon>
        <taxon>Arthropoda</taxon>
        <taxon>Hexapoda</taxon>
        <taxon>Insecta</taxon>
        <taxon>Pterygota</taxon>
        <taxon>Neoptera</taxon>
        <taxon>Endopterygota</taxon>
        <taxon>Diptera</taxon>
        <taxon>Nematocera</taxon>
        <taxon>Chironomoidea</taxon>
        <taxon>Chironomidae</taxon>
        <taxon>Clunio</taxon>
    </lineage>
</organism>
<reference evidence="7 8" key="1">
    <citation type="submission" date="2015-04" db="EMBL/GenBank/DDBJ databases">
        <authorList>
            <person name="Syromyatnikov M.Y."/>
            <person name="Popov V.N."/>
        </authorList>
    </citation>
    <scope>NUCLEOTIDE SEQUENCE [LARGE SCALE GENOMIC DNA]</scope>
</reference>
<dbReference type="Pfam" id="PF10226">
    <property type="entry name" value="CCDC85"/>
    <property type="match status" value="1"/>
</dbReference>
<comment type="subcellular location">
    <subcellularLocation>
        <location evidence="1">Cell junction</location>
        <location evidence="1">Adherens junction</location>
    </subcellularLocation>
</comment>
<dbReference type="EMBL" id="CVRI01000063">
    <property type="protein sequence ID" value="CRL04251.1"/>
    <property type="molecule type" value="Genomic_DNA"/>
</dbReference>
<sequence>MFTRRYFLKKTFNWCILTMQKPPSGNGTLKLSGNIINIATNKPQQQQQQSTQQFSSNIPTHKANFQQTLPRYNPPPQINPNPTARRIIQRGRYSTGATSLIPAPGSANVQQQPQHHPPLVSPALSVASSAQTSVQSQDPAPKSHLAYPSRIPTEMLKFQVRKSDGESAPTSTHGPANAQIQSLIAELRALKEANTRLIDDNQELRDLCCFLDDDRQKGRKLAREWNRFGKYTASVMRSEVQAYQNKLRQLDEKQQELIRDNLELKELCLYLDEERTRTNMLCSNCGATTSAVMLRDDGDGSSSSTNADEPINRFALPDYNIRSTTTSLGHETLHYVRSLENKIRELEEGRGAHSDAISQGKPEAIIRALQVLEVREQLERANGHENSSDSNLVREMYNKVLKKLEDSSHDN</sequence>
<feature type="coiled-coil region" evidence="5">
    <location>
        <begin position="233"/>
        <end position="267"/>
    </location>
</feature>
<gene>
    <name evidence="7" type="ORF">CLUMA_CG017353</name>
</gene>
<proteinExistence type="inferred from homology"/>
<dbReference type="InterPro" id="IPR019359">
    <property type="entry name" value="CCDC85"/>
</dbReference>
<dbReference type="GO" id="GO:0005912">
    <property type="term" value="C:adherens junction"/>
    <property type="evidence" value="ECO:0007669"/>
    <property type="project" value="UniProtKB-SubCell"/>
</dbReference>
<keyword evidence="8" id="KW-1185">Reference proteome</keyword>
<evidence type="ECO:0000313" key="8">
    <source>
        <dbReference type="Proteomes" id="UP000183832"/>
    </source>
</evidence>
<evidence type="ECO:0000256" key="4">
    <source>
        <dbReference type="ARBA" id="ARBA00023054"/>
    </source>
</evidence>
<dbReference type="STRING" id="568069.A0A1J1IVF8"/>
<dbReference type="OrthoDB" id="10056395at2759"/>
<dbReference type="AlphaFoldDB" id="A0A1J1IVF8"/>
<evidence type="ECO:0000256" key="5">
    <source>
        <dbReference type="SAM" id="Coils"/>
    </source>
</evidence>